<gene>
    <name evidence="2" type="primary">RvY_03476-1</name>
    <name evidence="2" type="synonym">RvY_03476.1</name>
    <name evidence="2" type="ORF">RvY_03476</name>
</gene>
<proteinExistence type="predicted"/>
<feature type="transmembrane region" description="Helical" evidence="1">
    <location>
        <begin position="88"/>
        <end position="105"/>
    </location>
</feature>
<feature type="transmembrane region" description="Helical" evidence="1">
    <location>
        <begin position="56"/>
        <end position="76"/>
    </location>
</feature>
<evidence type="ECO:0000256" key="1">
    <source>
        <dbReference type="SAM" id="Phobius"/>
    </source>
</evidence>
<dbReference type="Proteomes" id="UP000186922">
    <property type="component" value="Unassembled WGS sequence"/>
</dbReference>
<evidence type="ECO:0008006" key="4">
    <source>
        <dbReference type="Google" id="ProtNLM"/>
    </source>
</evidence>
<accession>A0A1D1UV90</accession>
<evidence type="ECO:0000313" key="2">
    <source>
        <dbReference type="EMBL" id="GAU91167.1"/>
    </source>
</evidence>
<protein>
    <recommendedName>
        <fullName evidence="4">MARVEL domain-containing protein</fullName>
    </recommendedName>
</protein>
<keyword evidence="1" id="KW-1133">Transmembrane helix</keyword>
<sequence>MSKVIRALSKIMQRPAPSPSERCIVRTTVRRINSSVGRNFPVEECTRRANLKGLGFLQIFLGFFSLLLTLTVVPYPIVNDIDLSYSRIWSGVLNVALGGLAVYCARFSIERPARNSLITCIILNLILAVASVIAFVLVLIYAQYDVTNLLIACTDPEDKSRCAERATVLLLLLMRLATISLCVGAATVAVAIRKADVSITDKCAFQNGEGSEGQEAEPLATVTFDAVPPVAPSYARPMSGSRFTPAMSRQVASSA</sequence>
<dbReference type="AlphaFoldDB" id="A0A1D1UV90"/>
<reference evidence="2 3" key="1">
    <citation type="journal article" date="2016" name="Nat. Commun.">
        <title>Extremotolerant tardigrade genome and improved radiotolerance of human cultured cells by tardigrade-unique protein.</title>
        <authorList>
            <person name="Hashimoto T."/>
            <person name="Horikawa D.D."/>
            <person name="Saito Y."/>
            <person name="Kuwahara H."/>
            <person name="Kozuka-Hata H."/>
            <person name="Shin-I T."/>
            <person name="Minakuchi Y."/>
            <person name="Ohishi K."/>
            <person name="Motoyama A."/>
            <person name="Aizu T."/>
            <person name="Enomoto A."/>
            <person name="Kondo K."/>
            <person name="Tanaka S."/>
            <person name="Hara Y."/>
            <person name="Koshikawa S."/>
            <person name="Sagara H."/>
            <person name="Miura T."/>
            <person name="Yokobori S."/>
            <person name="Miyagawa K."/>
            <person name="Suzuki Y."/>
            <person name="Kubo T."/>
            <person name="Oyama M."/>
            <person name="Kohara Y."/>
            <person name="Fujiyama A."/>
            <person name="Arakawa K."/>
            <person name="Katayama T."/>
            <person name="Toyoda A."/>
            <person name="Kunieda T."/>
        </authorList>
    </citation>
    <scope>NUCLEOTIDE SEQUENCE [LARGE SCALE GENOMIC DNA]</scope>
    <source>
        <strain evidence="2 3">YOKOZUNA-1</strain>
    </source>
</reference>
<evidence type="ECO:0000313" key="3">
    <source>
        <dbReference type="Proteomes" id="UP000186922"/>
    </source>
</evidence>
<comment type="caution">
    <text evidence="2">The sequence shown here is derived from an EMBL/GenBank/DDBJ whole genome shotgun (WGS) entry which is preliminary data.</text>
</comment>
<organism evidence="2 3">
    <name type="scientific">Ramazzottius varieornatus</name>
    <name type="common">Water bear</name>
    <name type="synonym">Tardigrade</name>
    <dbReference type="NCBI Taxonomy" id="947166"/>
    <lineage>
        <taxon>Eukaryota</taxon>
        <taxon>Metazoa</taxon>
        <taxon>Ecdysozoa</taxon>
        <taxon>Tardigrada</taxon>
        <taxon>Eutardigrada</taxon>
        <taxon>Parachela</taxon>
        <taxon>Hypsibioidea</taxon>
        <taxon>Ramazzottiidae</taxon>
        <taxon>Ramazzottius</taxon>
    </lineage>
</organism>
<keyword evidence="1" id="KW-0472">Membrane</keyword>
<feature type="transmembrane region" description="Helical" evidence="1">
    <location>
        <begin position="117"/>
        <end position="142"/>
    </location>
</feature>
<keyword evidence="3" id="KW-1185">Reference proteome</keyword>
<feature type="transmembrane region" description="Helical" evidence="1">
    <location>
        <begin position="168"/>
        <end position="192"/>
    </location>
</feature>
<keyword evidence="1" id="KW-0812">Transmembrane</keyword>
<name>A0A1D1UV90_RAMVA</name>
<dbReference type="EMBL" id="BDGG01000002">
    <property type="protein sequence ID" value="GAU91167.1"/>
    <property type="molecule type" value="Genomic_DNA"/>
</dbReference>